<evidence type="ECO:0000313" key="10">
    <source>
        <dbReference type="Proteomes" id="UP001528823"/>
    </source>
</evidence>
<evidence type="ECO:0000256" key="1">
    <source>
        <dbReference type="ARBA" id="ARBA00001526"/>
    </source>
</evidence>
<protein>
    <recommendedName>
        <fullName evidence="3 7">Beta-lactamase</fullName>
        <ecNumber evidence="3 7">3.5.2.6</ecNumber>
    </recommendedName>
</protein>
<organism evidence="9 10">
    <name type="scientific">Spartinivicinus poritis</name>
    <dbReference type="NCBI Taxonomy" id="2994640"/>
    <lineage>
        <taxon>Bacteria</taxon>
        <taxon>Pseudomonadati</taxon>
        <taxon>Pseudomonadota</taxon>
        <taxon>Gammaproteobacteria</taxon>
        <taxon>Oceanospirillales</taxon>
        <taxon>Zooshikellaceae</taxon>
        <taxon>Spartinivicinus</taxon>
    </lineage>
</organism>
<evidence type="ECO:0000259" key="8">
    <source>
        <dbReference type="Pfam" id="PF00905"/>
    </source>
</evidence>
<comment type="caution">
    <text evidence="9">The sequence shown here is derived from an EMBL/GenBank/DDBJ whole genome shotgun (WGS) entry which is preliminary data.</text>
</comment>
<dbReference type="Gene3D" id="3.40.710.10">
    <property type="entry name" value="DD-peptidase/beta-lactamase superfamily"/>
    <property type="match status" value="1"/>
</dbReference>
<evidence type="ECO:0000256" key="6">
    <source>
        <dbReference type="ARBA" id="ARBA00023251"/>
    </source>
</evidence>
<sequence length="263" mass="30822">MKIHIKNLFLGSLLFIQAVFSYGVEDKQLLSIFNKYNVNGTLVISSTDGKKVYIHNESRAKKNYLPASTFKIPNTLIGLAEGAINPDGHVFLWDGKDKGWKIWNQNHTLQSALSNSCIWCYQEVAQDVGRLQYRYHLKKMNYGNRELGNLTTFWLDGKLRINAYQQIEFLKKLYSERLPYYKKYQKKTKKIMLNESNPSYKLYGKTGWVMKNGKGIDIGWYVGFLEKDNQTWFFAINIDLMKDSQRKLRKQIIKEALHVKRII</sequence>
<comment type="catalytic activity">
    <reaction evidence="1 7">
        <text>a beta-lactam + H2O = a substituted beta-amino acid</text>
        <dbReference type="Rhea" id="RHEA:20401"/>
        <dbReference type="ChEBI" id="CHEBI:15377"/>
        <dbReference type="ChEBI" id="CHEBI:35627"/>
        <dbReference type="ChEBI" id="CHEBI:140347"/>
        <dbReference type="EC" id="3.5.2.6"/>
    </reaction>
</comment>
<comment type="similarity">
    <text evidence="2 7">Belongs to the class-D beta-lactamase family.</text>
</comment>
<evidence type="ECO:0000256" key="3">
    <source>
        <dbReference type="ARBA" id="ARBA00012865"/>
    </source>
</evidence>
<dbReference type="RefSeq" id="WP_274687719.1">
    <property type="nucleotide sequence ID" value="NZ_JAPMOU010000004.1"/>
</dbReference>
<accession>A0ABT5U556</accession>
<keyword evidence="10" id="KW-1185">Reference proteome</keyword>
<dbReference type="EC" id="3.5.2.6" evidence="3 7"/>
<evidence type="ECO:0000313" key="9">
    <source>
        <dbReference type="EMBL" id="MDE1461355.1"/>
    </source>
</evidence>
<dbReference type="PROSITE" id="PS00337">
    <property type="entry name" value="BETA_LACTAMASE_D"/>
    <property type="match status" value="1"/>
</dbReference>
<reference evidence="9 10" key="1">
    <citation type="submission" date="2022-11" db="EMBL/GenBank/DDBJ databases">
        <title>Spartinivicinus poritis sp. nov., isolated from scleractinian coral Porites lutea.</title>
        <authorList>
            <person name="Zhang G."/>
            <person name="Cai L."/>
            <person name="Wei Q."/>
        </authorList>
    </citation>
    <scope>NUCLEOTIDE SEQUENCE [LARGE SCALE GENOMIC DNA]</scope>
    <source>
        <strain evidence="9 10">A2-2</strain>
    </source>
</reference>
<keyword evidence="5 7" id="KW-0378">Hydrolase</keyword>
<dbReference type="InterPro" id="IPR050515">
    <property type="entry name" value="Beta-lactam/transpept"/>
</dbReference>
<dbReference type="InterPro" id="IPR012338">
    <property type="entry name" value="Beta-lactam/transpept-like"/>
</dbReference>
<dbReference type="EMBL" id="JAPMOU010000004">
    <property type="protein sequence ID" value="MDE1461355.1"/>
    <property type="molecule type" value="Genomic_DNA"/>
</dbReference>
<evidence type="ECO:0000256" key="7">
    <source>
        <dbReference type="RuleBase" id="RU361140"/>
    </source>
</evidence>
<evidence type="ECO:0000256" key="4">
    <source>
        <dbReference type="ARBA" id="ARBA00022729"/>
    </source>
</evidence>
<evidence type="ECO:0000256" key="5">
    <source>
        <dbReference type="ARBA" id="ARBA00022801"/>
    </source>
</evidence>
<dbReference type="Proteomes" id="UP001528823">
    <property type="component" value="Unassembled WGS sequence"/>
</dbReference>
<keyword evidence="6 7" id="KW-0046">Antibiotic resistance</keyword>
<keyword evidence="4" id="KW-0732">Signal</keyword>
<dbReference type="Pfam" id="PF00905">
    <property type="entry name" value="Transpeptidase"/>
    <property type="match status" value="1"/>
</dbReference>
<gene>
    <name evidence="9" type="primary">blaOXA</name>
    <name evidence="9" type="ORF">ORQ98_05185</name>
</gene>
<dbReference type="InterPro" id="IPR001460">
    <property type="entry name" value="PCN-bd_Tpept"/>
</dbReference>
<dbReference type="SUPFAM" id="SSF56601">
    <property type="entry name" value="beta-lactamase/transpeptidase-like"/>
    <property type="match status" value="1"/>
</dbReference>
<evidence type="ECO:0000256" key="2">
    <source>
        <dbReference type="ARBA" id="ARBA00007898"/>
    </source>
</evidence>
<dbReference type="PANTHER" id="PTHR30627">
    <property type="entry name" value="PEPTIDOGLYCAN D,D-TRANSPEPTIDASE"/>
    <property type="match status" value="1"/>
</dbReference>
<name>A0ABT5U556_9GAMM</name>
<dbReference type="PANTHER" id="PTHR30627:SF6">
    <property type="entry name" value="BETA-LACTAMASE YBXI-RELATED"/>
    <property type="match status" value="1"/>
</dbReference>
<dbReference type="InterPro" id="IPR002137">
    <property type="entry name" value="Beta-lactam_class-D_AS"/>
</dbReference>
<proteinExistence type="inferred from homology"/>
<dbReference type="GO" id="GO:0008800">
    <property type="term" value="F:beta-lactamase activity"/>
    <property type="evidence" value="ECO:0007669"/>
    <property type="project" value="UniProtKB-EC"/>
</dbReference>
<dbReference type="NCBIfam" id="NF012161">
    <property type="entry name" value="bla_class_D_main"/>
    <property type="match status" value="1"/>
</dbReference>
<feature type="domain" description="Penicillin-binding protein transpeptidase" evidence="8">
    <location>
        <begin position="43"/>
        <end position="257"/>
    </location>
</feature>